<accession>A0A2N9LWN8</accession>
<dbReference type="OrthoDB" id="105498at2"/>
<dbReference type="Proteomes" id="UP000239735">
    <property type="component" value="Unassembled WGS sequence"/>
</dbReference>
<dbReference type="SUPFAM" id="SSF50969">
    <property type="entry name" value="YVTN repeat-like/Quinoprotein amine dehydrogenase"/>
    <property type="match status" value="1"/>
</dbReference>
<dbReference type="InterPro" id="IPR015943">
    <property type="entry name" value="WD40/YVTN_repeat-like_dom_sf"/>
</dbReference>
<dbReference type="PANTHER" id="PTHR47197">
    <property type="entry name" value="PROTEIN NIRF"/>
    <property type="match status" value="1"/>
</dbReference>
<evidence type="ECO:0008006" key="3">
    <source>
        <dbReference type="Google" id="ProtNLM"/>
    </source>
</evidence>
<reference evidence="2" key="1">
    <citation type="submission" date="2018-02" db="EMBL/GenBank/DDBJ databases">
        <authorList>
            <person name="Hausmann B."/>
        </authorList>
    </citation>
    <scope>NUCLEOTIDE SEQUENCE [LARGE SCALE GENOMIC DNA]</scope>
    <source>
        <strain evidence="2">Peat soil MAG SbA5</strain>
    </source>
</reference>
<protein>
    <recommendedName>
        <fullName evidence="3">Lipoprotein</fullName>
    </recommendedName>
</protein>
<dbReference type="PANTHER" id="PTHR47197:SF3">
    <property type="entry name" value="DIHYDRO-HEME D1 DEHYDROGENASE"/>
    <property type="match status" value="1"/>
</dbReference>
<evidence type="ECO:0000313" key="1">
    <source>
        <dbReference type="EMBL" id="SPE27605.1"/>
    </source>
</evidence>
<evidence type="ECO:0000313" key="2">
    <source>
        <dbReference type="Proteomes" id="UP000239735"/>
    </source>
</evidence>
<gene>
    <name evidence="1" type="ORF">SBA5_60012</name>
</gene>
<sequence>MRLFQTIPGQARVLLAEAGAALAIAVLIGGCGDNYRPVVTPVNTSGPPAQPTSYAIVISAPSPTTAGVVTIIDYSGDSILTEAPIGPGPKVFTLDELGATGYTINSDGTLSNFAITTSLQAKEVSESTLPTGSAPINIMAPSSGLWVTDLTGNAVDLFQGSPQAFKLAVPIGSATNAATMPVFAAGSATLTGQREYILSQNVPDSPAGQIQCNLSPRTAPAGVVTPVEISSNTVDPVIPVGKCPVYAVETSDQQRFFVLNRGDDTITVINSNENSLDACTPFVNQNGQTVHCHPTLPLSTSAVAATGITPPNGTAGMAAIAGPISAVYNQATQQLVVANYDGGSISVIDVSLDEYGNDSPTFGTTYTIPVGNTATPNPADVAVLYDGSKAYTANQNDGAQNGTVTVVNLSTHTVEKTLTVEGHPRTIASTQNSEFAKIYAASPDSPYITVIESTPTVTDLIDTTVLVEGNVVDMRVTSQNGSNGNPNFTSRVPGYGQPCNLPPSLMVSRYGASYSLANCQTLP</sequence>
<organism evidence="1 2">
    <name type="scientific">Candidatus Sulfuritelmatomonas gaucii</name>
    <dbReference type="NCBI Taxonomy" id="2043161"/>
    <lineage>
        <taxon>Bacteria</taxon>
        <taxon>Pseudomonadati</taxon>
        <taxon>Acidobacteriota</taxon>
        <taxon>Terriglobia</taxon>
        <taxon>Terriglobales</taxon>
        <taxon>Acidobacteriaceae</taxon>
        <taxon>Candidatus Sulfuritelmatomonas</taxon>
    </lineage>
</organism>
<name>A0A2N9LWN8_9BACT</name>
<dbReference type="AlphaFoldDB" id="A0A2N9LWN8"/>
<dbReference type="EMBL" id="OKRB01000119">
    <property type="protein sequence ID" value="SPE27605.1"/>
    <property type="molecule type" value="Genomic_DNA"/>
</dbReference>
<proteinExistence type="predicted"/>
<dbReference type="Gene3D" id="2.130.10.10">
    <property type="entry name" value="YVTN repeat-like/Quinoprotein amine dehydrogenase"/>
    <property type="match status" value="1"/>
</dbReference>
<dbReference type="InterPro" id="IPR011044">
    <property type="entry name" value="Quino_amine_DH_bsu"/>
</dbReference>
<dbReference type="PROSITE" id="PS51257">
    <property type="entry name" value="PROKAR_LIPOPROTEIN"/>
    <property type="match status" value="1"/>
</dbReference>
<dbReference type="InterPro" id="IPR051200">
    <property type="entry name" value="Host-pathogen_enzymatic-act"/>
</dbReference>